<name>A0A8J2XXN4_9BACT</name>
<evidence type="ECO:0000256" key="1">
    <source>
        <dbReference type="ARBA" id="ARBA00006817"/>
    </source>
</evidence>
<dbReference type="RefSeq" id="WP_188937916.1">
    <property type="nucleotide sequence ID" value="NZ_BMJC01000008.1"/>
</dbReference>
<protein>
    <recommendedName>
        <fullName evidence="2">Activator of Hsp90 ATPase homologue 1/2-like C-terminal domain-containing protein</fullName>
    </recommendedName>
</protein>
<comment type="caution">
    <text evidence="3">The sequence shown here is derived from an EMBL/GenBank/DDBJ whole genome shotgun (WGS) entry which is preliminary data.</text>
</comment>
<sequence>MSTTTNKDFRAPSESKRAPKAVADGIGGMILGVAEIGGTPEQVFNALTTDEVTKWWKYPGFYFQKDWKADLRPCGQWSVTVELADGNEVHAFGEFCEIGYPNKLVMTRIFDKHPFQGSRETTITYRFEPSPYGTLVTIRDEGFIGRSQAAYGNADIWEKVMGWLDAYLSAK</sequence>
<accession>A0A8J2XXN4</accession>
<reference evidence="3" key="1">
    <citation type="journal article" date="2014" name="Int. J. Syst. Evol. Microbiol.">
        <title>Complete genome sequence of Corynebacterium casei LMG S-19264T (=DSM 44701T), isolated from a smear-ripened cheese.</title>
        <authorList>
            <consortium name="US DOE Joint Genome Institute (JGI-PGF)"/>
            <person name="Walter F."/>
            <person name="Albersmeier A."/>
            <person name="Kalinowski J."/>
            <person name="Ruckert C."/>
        </authorList>
    </citation>
    <scope>NUCLEOTIDE SEQUENCE</scope>
    <source>
        <strain evidence="3">CGMCC 1.15448</strain>
    </source>
</reference>
<proteinExistence type="inferred from homology"/>
<dbReference type="AlphaFoldDB" id="A0A8J2XXN4"/>
<evidence type="ECO:0000259" key="2">
    <source>
        <dbReference type="Pfam" id="PF08327"/>
    </source>
</evidence>
<dbReference type="Pfam" id="PF08327">
    <property type="entry name" value="AHSA1"/>
    <property type="match status" value="1"/>
</dbReference>
<dbReference type="SUPFAM" id="SSF55961">
    <property type="entry name" value="Bet v1-like"/>
    <property type="match status" value="1"/>
</dbReference>
<dbReference type="Gene3D" id="3.30.530.20">
    <property type="match status" value="1"/>
</dbReference>
<dbReference type="Proteomes" id="UP000607559">
    <property type="component" value="Unassembled WGS sequence"/>
</dbReference>
<dbReference type="InterPro" id="IPR023393">
    <property type="entry name" value="START-like_dom_sf"/>
</dbReference>
<dbReference type="EMBL" id="BMJC01000008">
    <property type="protein sequence ID" value="GGB24310.1"/>
    <property type="molecule type" value="Genomic_DNA"/>
</dbReference>
<reference evidence="3" key="2">
    <citation type="submission" date="2020-09" db="EMBL/GenBank/DDBJ databases">
        <authorList>
            <person name="Sun Q."/>
            <person name="Zhou Y."/>
        </authorList>
    </citation>
    <scope>NUCLEOTIDE SEQUENCE</scope>
    <source>
        <strain evidence="3">CGMCC 1.15448</strain>
    </source>
</reference>
<dbReference type="InterPro" id="IPR013538">
    <property type="entry name" value="ASHA1/2-like_C"/>
</dbReference>
<dbReference type="CDD" id="cd07814">
    <property type="entry name" value="SRPBCC_CalC_Aha1-like"/>
    <property type="match status" value="1"/>
</dbReference>
<evidence type="ECO:0000313" key="3">
    <source>
        <dbReference type="EMBL" id="GGB24310.1"/>
    </source>
</evidence>
<keyword evidence="4" id="KW-1185">Reference proteome</keyword>
<feature type="domain" description="Activator of Hsp90 ATPase homologue 1/2-like C-terminal" evidence="2">
    <location>
        <begin position="39"/>
        <end position="168"/>
    </location>
</feature>
<organism evidence="3 4">
    <name type="scientific">Puia dinghuensis</name>
    <dbReference type="NCBI Taxonomy" id="1792502"/>
    <lineage>
        <taxon>Bacteria</taxon>
        <taxon>Pseudomonadati</taxon>
        <taxon>Bacteroidota</taxon>
        <taxon>Chitinophagia</taxon>
        <taxon>Chitinophagales</taxon>
        <taxon>Chitinophagaceae</taxon>
        <taxon>Puia</taxon>
    </lineage>
</organism>
<gene>
    <name evidence="3" type="ORF">GCM10011511_55270</name>
</gene>
<evidence type="ECO:0000313" key="4">
    <source>
        <dbReference type="Proteomes" id="UP000607559"/>
    </source>
</evidence>
<comment type="similarity">
    <text evidence="1">Belongs to the AHA1 family.</text>
</comment>